<sequence>MNSQHKAEYEPLSDTDLIVLLRHGDHAAFAEIYRRYYPLMLNFAVRKLYDEDLSKDFVQELFTNVWEKRETILESGNLRSYLYIFIRSRILNHFKNQNVQAKYIEVLKQAFSVAGYAQTDYLARERSLNEYIDRQIKSLPEKMRIVFQMSRTEHLSHKHIAQKLNTSEENVSKHITRALRSLKTKLTSWIF</sequence>
<evidence type="ECO:0000313" key="8">
    <source>
        <dbReference type="Proteomes" id="UP000320300"/>
    </source>
</evidence>
<dbReference type="Pfam" id="PF04542">
    <property type="entry name" value="Sigma70_r2"/>
    <property type="match status" value="1"/>
</dbReference>
<dbReference type="NCBIfam" id="TIGR02985">
    <property type="entry name" value="Sig70_bacteroi1"/>
    <property type="match status" value="1"/>
</dbReference>
<dbReference type="Gene3D" id="1.10.1740.10">
    <property type="match status" value="1"/>
</dbReference>
<evidence type="ECO:0000259" key="6">
    <source>
        <dbReference type="Pfam" id="PF08281"/>
    </source>
</evidence>
<keyword evidence="2" id="KW-0805">Transcription regulation</keyword>
<evidence type="ECO:0000256" key="4">
    <source>
        <dbReference type="ARBA" id="ARBA00023163"/>
    </source>
</evidence>
<dbReference type="InterPro" id="IPR039425">
    <property type="entry name" value="RNA_pol_sigma-70-like"/>
</dbReference>
<proteinExistence type="inferred from homology"/>
<name>A0A521EE98_9SPHI</name>
<dbReference type="InterPro" id="IPR013249">
    <property type="entry name" value="RNA_pol_sigma70_r4_t2"/>
</dbReference>
<dbReference type="NCBIfam" id="TIGR02937">
    <property type="entry name" value="sigma70-ECF"/>
    <property type="match status" value="1"/>
</dbReference>
<dbReference type="SUPFAM" id="SSF88659">
    <property type="entry name" value="Sigma3 and sigma4 domains of RNA polymerase sigma factors"/>
    <property type="match status" value="1"/>
</dbReference>
<dbReference type="InterPro" id="IPR013324">
    <property type="entry name" value="RNA_pol_sigma_r3/r4-like"/>
</dbReference>
<dbReference type="GO" id="GO:0016987">
    <property type="term" value="F:sigma factor activity"/>
    <property type="evidence" value="ECO:0007669"/>
    <property type="project" value="UniProtKB-KW"/>
</dbReference>
<dbReference type="InterPro" id="IPR007627">
    <property type="entry name" value="RNA_pol_sigma70_r2"/>
</dbReference>
<dbReference type="Gene3D" id="1.10.10.10">
    <property type="entry name" value="Winged helix-like DNA-binding domain superfamily/Winged helix DNA-binding domain"/>
    <property type="match status" value="1"/>
</dbReference>
<keyword evidence="8" id="KW-1185">Reference proteome</keyword>
<evidence type="ECO:0000256" key="2">
    <source>
        <dbReference type="ARBA" id="ARBA00023015"/>
    </source>
</evidence>
<evidence type="ECO:0000259" key="5">
    <source>
        <dbReference type="Pfam" id="PF04542"/>
    </source>
</evidence>
<dbReference type="GO" id="GO:0006352">
    <property type="term" value="P:DNA-templated transcription initiation"/>
    <property type="evidence" value="ECO:0007669"/>
    <property type="project" value="InterPro"/>
</dbReference>
<dbReference type="SUPFAM" id="SSF88946">
    <property type="entry name" value="Sigma2 domain of RNA polymerase sigma factors"/>
    <property type="match status" value="1"/>
</dbReference>
<feature type="domain" description="RNA polymerase sigma factor 70 region 4 type 2" evidence="6">
    <location>
        <begin position="130"/>
        <end position="182"/>
    </location>
</feature>
<dbReference type="Pfam" id="PF08281">
    <property type="entry name" value="Sigma70_r4_2"/>
    <property type="match status" value="1"/>
</dbReference>
<dbReference type="InterPro" id="IPR013325">
    <property type="entry name" value="RNA_pol_sigma_r2"/>
</dbReference>
<dbReference type="InterPro" id="IPR036388">
    <property type="entry name" value="WH-like_DNA-bd_sf"/>
</dbReference>
<evidence type="ECO:0000256" key="3">
    <source>
        <dbReference type="ARBA" id="ARBA00023082"/>
    </source>
</evidence>
<comment type="similarity">
    <text evidence="1">Belongs to the sigma-70 factor family. ECF subfamily.</text>
</comment>
<dbReference type="EMBL" id="FXTN01000008">
    <property type="protein sequence ID" value="SMO82247.1"/>
    <property type="molecule type" value="Genomic_DNA"/>
</dbReference>
<feature type="domain" description="RNA polymerase sigma-70 region 2" evidence="5">
    <location>
        <begin position="32"/>
        <end position="97"/>
    </location>
</feature>
<dbReference type="InterPro" id="IPR014327">
    <property type="entry name" value="RNA_pol_sigma70_bacteroid"/>
</dbReference>
<dbReference type="GO" id="GO:0003677">
    <property type="term" value="F:DNA binding"/>
    <property type="evidence" value="ECO:0007669"/>
    <property type="project" value="InterPro"/>
</dbReference>
<evidence type="ECO:0000256" key="1">
    <source>
        <dbReference type="ARBA" id="ARBA00010641"/>
    </source>
</evidence>
<reference evidence="7 8" key="1">
    <citation type="submission" date="2017-05" db="EMBL/GenBank/DDBJ databases">
        <authorList>
            <person name="Varghese N."/>
            <person name="Submissions S."/>
        </authorList>
    </citation>
    <scope>NUCLEOTIDE SEQUENCE [LARGE SCALE GENOMIC DNA]</scope>
    <source>
        <strain evidence="7 8">DSM 19036</strain>
    </source>
</reference>
<protein>
    <submittedName>
        <fullName evidence="7">RNA polymerase sigma-70 factor, ECF subfamily</fullName>
    </submittedName>
</protein>
<organism evidence="7 8">
    <name type="scientific">Pedobacter westerhofensis</name>
    <dbReference type="NCBI Taxonomy" id="425512"/>
    <lineage>
        <taxon>Bacteria</taxon>
        <taxon>Pseudomonadati</taxon>
        <taxon>Bacteroidota</taxon>
        <taxon>Sphingobacteriia</taxon>
        <taxon>Sphingobacteriales</taxon>
        <taxon>Sphingobacteriaceae</taxon>
        <taxon>Pedobacter</taxon>
    </lineage>
</organism>
<dbReference type="OrthoDB" id="659569at2"/>
<dbReference type="RefSeq" id="WP_142529172.1">
    <property type="nucleotide sequence ID" value="NZ_CBCSJO010000008.1"/>
</dbReference>
<evidence type="ECO:0000313" key="7">
    <source>
        <dbReference type="EMBL" id="SMO82247.1"/>
    </source>
</evidence>
<keyword evidence="3" id="KW-0731">Sigma factor</keyword>
<dbReference type="PANTHER" id="PTHR43133:SF46">
    <property type="entry name" value="RNA POLYMERASE SIGMA-70 FACTOR ECF SUBFAMILY"/>
    <property type="match status" value="1"/>
</dbReference>
<dbReference type="InterPro" id="IPR014284">
    <property type="entry name" value="RNA_pol_sigma-70_dom"/>
</dbReference>
<dbReference type="PANTHER" id="PTHR43133">
    <property type="entry name" value="RNA POLYMERASE ECF-TYPE SIGMA FACTO"/>
    <property type="match status" value="1"/>
</dbReference>
<keyword evidence="4" id="KW-0804">Transcription</keyword>
<accession>A0A521EE98</accession>
<gene>
    <name evidence="7" type="ORF">SAMN06265348_10810</name>
</gene>
<dbReference type="Proteomes" id="UP000320300">
    <property type="component" value="Unassembled WGS sequence"/>
</dbReference>
<dbReference type="AlphaFoldDB" id="A0A521EE98"/>